<feature type="transmembrane region" description="Helical" evidence="1">
    <location>
        <begin position="394"/>
        <end position="414"/>
    </location>
</feature>
<feature type="transmembrane region" description="Helical" evidence="1">
    <location>
        <begin position="12"/>
        <end position="36"/>
    </location>
</feature>
<feature type="transmembrane region" description="Helical" evidence="1">
    <location>
        <begin position="631"/>
        <end position="652"/>
    </location>
</feature>
<dbReference type="OrthoDB" id="6307929at2"/>
<reference evidence="2 3" key="1">
    <citation type="submission" date="2017-04" db="EMBL/GenBank/DDBJ databases">
        <title>A new member of the family Flavobacteriaceae isolated from ascidians.</title>
        <authorList>
            <person name="Chen L."/>
        </authorList>
    </citation>
    <scope>NUCLEOTIDE SEQUENCE [LARGE SCALE GENOMIC DNA]</scope>
    <source>
        <strain evidence="2 3">HQA918</strain>
    </source>
</reference>
<dbReference type="PANTHER" id="PTHR34219:SF9">
    <property type="entry name" value="IRON-REGULATED INNER MEMBRANE PROTEIN"/>
    <property type="match status" value="1"/>
</dbReference>
<feature type="transmembrane region" description="Helical" evidence="1">
    <location>
        <begin position="487"/>
        <end position="509"/>
    </location>
</feature>
<accession>A0A2A4G9J7</accession>
<keyword evidence="3" id="KW-1185">Reference proteome</keyword>
<proteinExistence type="predicted"/>
<feature type="transmembrane region" description="Helical" evidence="1">
    <location>
        <begin position="352"/>
        <end position="373"/>
    </location>
</feature>
<evidence type="ECO:0000313" key="2">
    <source>
        <dbReference type="EMBL" id="PCE64435.1"/>
    </source>
</evidence>
<keyword evidence="1" id="KW-0472">Membrane</keyword>
<feature type="transmembrane region" description="Helical" evidence="1">
    <location>
        <begin position="607"/>
        <end position="624"/>
    </location>
</feature>
<feature type="transmembrane region" description="Helical" evidence="1">
    <location>
        <begin position="458"/>
        <end position="481"/>
    </location>
</feature>
<evidence type="ECO:0008006" key="4">
    <source>
        <dbReference type="Google" id="ProtNLM"/>
    </source>
</evidence>
<gene>
    <name evidence="2" type="ORF">B7P33_09100</name>
</gene>
<dbReference type="RefSeq" id="WP_097440556.1">
    <property type="nucleotide sequence ID" value="NZ_KZ300476.1"/>
</dbReference>
<keyword evidence="1" id="KW-0812">Transmembrane</keyword>
<keyword evidence="1" id="KW-1133">Transmembrane helix</keyword>
<name>A0A2A4G9J7_9FLAO</name>
<dbReference type="InterPro" id="IPR005625">
    <property type="entry name" value="PepSY-ass_TM"/>
</dbReference>
<protein>
    <recommendedName>
        <fullName evidence="4">Peptidase</fullName>
    </recommendedName>
</protein>
<feature type="transmembrane region" description="Helical" evidence="1">
    <location>
        <begin position="206"/>
        <end position="229"/>
    </location>
</feature>
<dbReference type="Proteomes" id="UP000219559">
    <property type="component" value="Unassembled WGS sequence"/>
</dbReference>
<evidence type="ECO:0000256" key="1">
    <source>
        <dbReference type="SAM" id="Phobius"/>
    </source>
</evidence>
<dbReference type="Pfam" id="PF03929">
    <property type="entry name" value="PepSY_TM"/>
    <property type="match status" value="1"/>
</dbReference>
<evidence type="ECO:0000313" key="3">
    <source>
        <dbReference type="Proteomes" id="UP000219559"/>
    </source>
</evidence>
<dbReference type="EMBL" id="NBWU01000003">
    <property type="protein sequence ID" value="PCE64435.1"/>
    <property type="molecule type" value="Genomic_DNA"/>
</dbReference>
<organism evidence="2 3">
    <name type="scientific">Sediminicola luteus</name>
    <dbReference type="NCBI Taxonomy" id="319238"/>
    <lineage>
        <taxon>Bacteria</taxon>
        <taxon>Pseudomonadati</taxon>
        <taxon>Bacteroidota</taxon>
        <taxon>Flavobacteriia</taxon>
        <taxon>Flavobacteriales</taxon>
        <taxon>Flavobacteriaceae</taxon>
        <taxon>Sediminicola</taxon>
    </lineage>
</organism>
<feature type="transmembrane region" description="Helical" evidence="1">
    <location>
        <begin position="146"/>
        <end position="170"/>
    </location>
</feature>
<comment type="caution">
    <text evidence="2">The sequence shown here is derived from an EMBL/GenBank/DDBJ whole genome shotgun (WGS) entry which is preliminary data.</text>
</comment>
<sequence length="688" mass="78739">MNKRNYNVFFNTHTVSGIVISVALYVIFFAGAFALFKEEIAVWEENTPQHYVERAAIDYDFLLNDIAQEYELPGRDIRFNLGHTNLDKIYVLLNQSKDTVNISEEDRGYEYFSIDIHNGLKKTYEENYSLGEFLYRLHFFHQIPYVGLYLSGFISLFFLFAIVTGVIVHWKKIVSNFYHFNPKVTLKRIWTDAHTALGVIGLPFQFIYAITGTYFGLSILVLLPANFLYNNNQDKLMQDLRPERVAAEWVAPTADPMPSVNEFVTANANTWDRFHPQYVYLKNYGGVNAEYQLIGELDDSEKYLNAGSITLNTQSGKTKIDRDPHVADYLGDIQLSLGRLHFANFGPLWVRVVYFILALITCFVIISGVLIWIEARNKKSMSLNQRLYTAKVGHIYMGICLSLFPITALFFLVIKLLPAHLMDQRMTLLYVGFFGLWLLASIFYRYKRDNYFTNKSTLLLGSILGFCIPLANGLVSGQWLWKTFGTQYEICLVDALWLGLATVGLFAYCKIKPNIKAQSAFSKHPIDYKNRKALLQKEATSEKPLNPIDINFNESIEEDMKAKIALLWLFLAIGFIIHHVYGLATVYTSESLYIESTHGETPMAWHVYRILFEGLALVFALLSLQFNKKGFWTTALVFAIVLGLYNTYHFVAALLHELGNLSEIVVLAWMVAVSVILTLSLSQMRKSL</sequence>
<feature type="transmembrane region" description="Helical" evidence="1">
    <location>
        <begin position="565"/>
        <end position="587"/>
    </location>
</feature>
<feature type="transmembrane region" description="Helical" evidence="1">
    <location>
        <begin position="426"/>
        <end position="446"/>
    </location>
</feature>
<feature type="transmembrane region" description="Helical" evidence="1">
    <location>
        <begin position="664"/>
        <end position="682"/>
    </location>
</feature>
<dbReference type="AlphaFoldDB" id="A0A2A4G9J7"/>
<dbReference type="PANTHER" id="PTHR34219">
    <property type="entry name" value="IRON-REGULATED INNER MEMBRANE PROTEIN-RELATED"/>
    <property type="match status" value="1"/>
</dbReference>